<dbReference type="SUPFAM" id="SSF52172">
    <property type="entry name" value="CheY-like"/>
    <property type="match status" value="1"/>
</dbReference>
<dbReference type="Pfam" id="PF00072">
    <property type="entry name" value="Response_reg"/>
    <property type="match status" value="1"/>
</dbReference>
<dbReference type="AlphaFoldDB" id="A0A6F8VIU3"/>
<dbReference type="PANTHER" id="PTHR44591">
    <property type="entry name" value="STRESS RESPONSE REGULATOR PROTEIN 1"/>
    <property type="match status" value="1"/>
</dbReference>
<dbReference type="SMART" id="SM00448">
    <property type="entry name" value="REC"/>
    <property type="match status" value="1"/>
</dbReference>
<keyword evidence="5" id="KW-1185">Reference proteome</keyword>
<proteinExistence type="predicted"/>
<dbReference type="PROSITE" id="PS50110">
    <property type="entry name" value="RESPONSE_REGULATORY"/>
    <property type="match status" value="1"/>
</dbReference>
<evidence type="ECO:0000256" key="1">
    <source>
        <dbReference type="ARBA" id="ARBA00022553"/>
    </source>
</evidence>
<dbReference type="KEGG" id="slac:SKTS_35250"/>
<dbReference type="PANTHER" id="PTHR44591:SF3">
    <property type="entry name" value="RESPONSE REGULATORY DOMAIN-CONTAINING PROTEIN"/>
    <property type="match status" value="1"/>
</dbReference>
<dbReference type="Proteomes" id="UP000502260">
    <property type="component" value="Chromosome"/>
</dbReference>
<evidence type="ECO:0000256" key="2">
    <source>
        <dbReference type="PROSITE-ProRule" id="PRU00169"/>
    </source>
</evidence>
<dbReference type="GO" id="GO:0000160">
    <property type="term" value="P:phosphorelay signal transduction system"/>
    <property type="evidence" value="ECO:0007669"/>
    <property type="project" value="InterPro"/>
</dbReference>
<organism evidence="4 5">
    <name type="scientific">Sulfurimicrobium lacus</name>
    <dbReference type="NCBI Taxonomy" id="2715678"/>
    <lineage>
        <taxon>Bacteria</taxon>
        <taxon>Pseudomonadati</taxon>
        <taxon>Pseudomonadota</taxon>
        <taxon>Betaproteobacteria</taxon>
        <taxon>Nitrosomonadales</taxon>
        <taxon>Sulfuricellaceae</taxon>
        <taxon>Sulfurimicrobium</taxon>
    </lineage>
</organism>
<keyword evidence="1 2" id="KW-0597">Phosphoprotein</keyword>
<dbReference type="InterPro" id="IPR001789">
    <property type="entry name" value="Sig_transdc_resp-reg_receiver"/>
</dbReference>
<reference evidence="5" key="1">
    <citation type="submission" date="2020-03" db="EMBL/GenBank/DDBJ databases">
        <title>Complete genome sequence of sulfur-oxidizing bacterium skT11.</title>
        <authorList>
            <person name="Kanda M."/>
            <person name="Kojima H."/>
            <person name="Fukui M."/>
        </authorList>
    </citation>
    <scope>NUCLEOTIDE SEQUENCE [LARGE SCALE GENOMIC DNA]</scope>
    <source>
        <strain evidence="5">skT11</strain>
    </source>
</reference>
<dbReference type="RefSeq" id="WP_173068370.1">
    <property type="nucleotide sequence ID" value="NZ_AP022853.1"/>
</dbReference>
<name>A0A6F8VIU3_9PROT</name>
<dbReference type="InterPro" id="IPR050595">
    <property type="entry name" value="Bact_response_regulator"/>
</dbReference>
<dbReference type="Gene3D" id="3.40.50.2300">
    <property type="match status" value="1"/>
</dbReference>
<sequence length="123" mass="13430">MAASIRILVVDDDHAIADSMAVLLDLEGFNARIAYTGQEALELILEFKPQVVLLDIGLKGMDGFETAKRLRALPEGRDLYLVALTGYSDAKTRECALESGCDNFLTKPMGWSDLSRVLAEAPL</sequence>
<accession>A0A6F8VIU3</accession>
<protein>
    <recommendedName>
        <fullName evidence="3">Response regulatory domain-containing protein</fullName>
    </recommendedName>
</protein>
<dbReference type="EMBL" id="AP022853">
    <property type="protein sequence ID" value="BCB28639.1"/>
    <property type="molecule type" value="Genomic_DNA"/>
</dbReference>
<evidence type="ECO:0000313" key="4">
    <source>
        <dbReference type="EMBL" id="BCB28639.1"/>
    </source>
</evidence>
<gene>
    <name evidence="4" type="ORF">SKTS_35250</name>
</gene>
<dbReference type="InterPro" id="IPR011006">
    <property type="entry name" value="CheY-like_superfamily"/>
</dbReference>
<feature type="modified residue" description="4-aspartylphosphate" evidence="2">
    <location>
        <position position="55"/>
    </location>
</feature>
<evidence type="ECO:0000259" key="3">
    <source>
        <dbReference type="PROSITE" id="PS50110"/>
    </source>
</evidence>
<evidence type="ECO:0000313" key="5">
    <source>
        <dbReference type="Proteomes" id="UP000502260"/>
    </source>
</evidence>
<feature type="domain" description="Response regulatory" evidence="3">
    <location>
        <begin position="6"/>
        <end position="122"/>
    </location>
</feature>